<evidence type="ECO:0000313" key="2">
    <source>
        <dbReference type="EMBL" id="MTW22705.1"/>
    </source>
</evidence>
<comment type="caution">
    <text evidence="2">The sequence shown here is derived from an EMBL/GenBank/DDBJ whole genome shotgun (WGS) entry which is preliminary data.</text>
</comment>
<dbReference type="Proteomes" id="UP000434044">
    <property type="component" value="Unassembled WGS sequence"/>
</dbReference>
<evidence type="ECO:0000256" key="1">
    <source>
        <dbReference type="SAM" id="MobiDB-lite"/>
    </source>
</evidence>
<evidence type="ECO:0000313" key="3">
    <source>
        <dbReference type="Proteomes" id="UP000434044"/>
    </source>
</evidence>
<dbReference type="EMBL" id="WNKT01000050">
    <property type="protein sequence ID" value="MTW22705.1"/>
    <property type="molecule type" value="Genomic_DNA"/>
</dbReference>
<accession>A0A6N8EEP5</accession>
<feature type="region of interest" description="Disordered" evidence="1">
    <location>
        <begin position="330"/>
        <end position="416"/>
    </location>
</feature>
<dbReference type="AlphaFoldDB" id="A0A6N8EEP5"/>
<gene>
    <name evidence="2" type="ORF">GJ668_16690</name>
</gene>
<proteinExistence type="predicted"/>
<name>A0A6N8EEP5_9GAMM</name>
<protein>
    <submittedName>
        <fullName evidence="2">Uncharacterized protein</fullName>
    </submittedName>
</protein>
<dbReference type="OrthoDB" id="5297981at2"/>
<sequence length="416" mass="45142">MPSECRFQCVRQLAAPAVAGDGFQFRCIGDQAALRPHVELDRPLSGGLVRLSRPARQCLEPGRPPCAGRWDWASSTCQETVNTRLMDGFCRSTTTCTANPDVACVAVSGGELCGSELVAPPYWGETGHEPWEPFSGIGAACMQVSVALDCTSFNQGRMECWNDPDGVERCPDNPGDLDNCAALEADPNCRQVSRQCAGAATGRSGVCYVDQLVYDCGTTQEITGIERTVELDSVTMSLVKAGVSNPAFGAWETLRSPLSRILNEQLRGPAGLGGYGRAKHPNCAGIPVAALAEVDWSRVDLSEWLTMLTDADLILTTTGLDLTTLTDRGRRAAPEAPPQHRLHALRLGQSDTEKYRHGSEQSRDQKRSGRMRAGPRLDRAPLMNRQSRTESERGIGKRAFDQDGETSRLSADSQMR</sequence>
<feature type="compositionally biased region" description="Basic and acidic residues" evidence="1">
    <location>
        <begin position="351"/>
        <end position="367"/>
    </location>
</feature>
<keyword evidence="3" id="KW-1185">Reference proteome</keyword>
<feature type="compositionally biased region" description="Polar residues" evidence="1">
    <location>
        <begin position="407"/>
        <end position="416"/>
    </location>
</feature>
<reference evidence="2 3" key="1">
    <citation type="submission" date="2019-11" db="EMBL/GenBank/DDBJ databases">
        <title>Whole-genome sequence of the anaerobic purple sulfur bacterium Allochromatium palmeri DSM 15591.</title>
        <authorList>
            <person name="Kyndt J.A."/>
            <person name="Meyer T.E."/>
        </authorList>
    </citation>
    <scope>NUCLEOTIDE SEQUENCE [LARGE SCALE GENOMIC DNA]</scope>
    <source>
        <strain evidence="2 3">DSM 15591</strain>
    </source>
</reference>
<organism evidence="2 3">
    <name type="scientific">Allochromatium palmeri</name>
    <dbReference type="NCBI Taxonomy" id="231048"/>
    <lineage>
        <taxon>Bacteria</taxon>
        <taxon>Pseudomonadati</taxon>
        <taxon>Pseudomonadota</taxon>
        <taxon>Gammaproteobacteria</taxon>
        <taxon>Chromatiales</taxon>
        <taxon>Chromatiaceae</taxon>
        <taxon>Allochromatium</taxon>
    </lineage>
</organism>
<feature type="compositionally biased region" description="Basic and acidic residues" evidence="1">
    <location>
        <begin position="387"/>
        <end position="401"/>
    </location>
</feature>